<evidence type="ECO:0008006" key="2">
    <source>
        <dbReference type="Google" id="ProtNLM"/>
    </source>
</evidence>
<comment type="caution">
    <text evidence="1">The sequence shown here is derived from an EMBL/GenBank/DDBJ whole genome shotgun (WGS) entry which is preliminary data.</text>
</comment>
<dbReference type="Pfam" id="PF05869">
    <property type="entry name" value="Dam"/>
    <property type="match status" value="1"/>
</dbReference>
<dbReference type="GO" id="GO:0009307">
    <property type="term" value="P:DNA restriction-modification system"/>
    <property type="evidence" value="ECO:0007669"/>
    <property type="project" value="InterPro"/>
</dbReference>
<dbReference type="GO" id="GO:0009007">
    <property type="term" value="F:site-specific DNA-methyltransferase (adenine-specific) activity"/>
    <property type="evidence" value="ECO:0007669"/>
    <property type="project" value="InterPro"/>
</dbReference>
<evidence type="ECO:0000313" key="1">
    <source>
        <dbReference type="EMBL" id="KKN16064.1"/>
    </source>
</evidence>
<accession>A0A0F9NDL2</accession>
<protein>
    <recommendedName>
        <fullName evidence="2">DNA N-6-adenine-methyltransferase (Dam)</fullName>
    </recommendedName>
</protein>
<dbReference type="InterPro" id="IPR008593">
    <property type="entry name" value="Dam_MeTrfase"/>
</dbReference>
<proteinExistence type="predicted"/>
<reference evidence="1" key="1">
    <citation type="journal article" date="2015" name="Nature">
        <title>Complex archaea that bridge the gap between prokaryotes and eukaryotes.</title>
        <authorList>
            <person name="Spang A."/>
            <person name="Saw J.H."/>
            <person name="Jorgensen S.L."/>
            <person name="Zaremba-Niedzwiedzka K."/>
            <person name="Martijn J."/>
            <person name="Lind A.E."/>
            <person name="van Eijk R."/>
            <person name="Schleper C."/>
            <person name="Guy L."/>
            <person name="Ettema T.J."/>
        </authorList>
    </citation>
    <scope>NUCLEOTIDE SEQUENCE</scope>
</reference>
<dbReference type="EMBL" id="LAZR01003651">
    <property type="protein sequence ID" value="KKN16064.1"/>
    <property type="molecule type" value="Genomic_DNA"/>
</dbReference>
<name>A0A0F9NDL2_9ZZZZ</name>
<gene>
    <name evidence="1" type="ORF">LCGC14_0979530</name>
</gene>
<dbReference type="GO" id="GO:0003677">
    <property type="term" value="F:DNA binding"/>
    <property type="evidence" value="ECO:0007669"/>
    <property type="project" value="InterPro"/>
</dbReference>
<sequence>MTLARGLFTSERSDWETPADVFTALNREFGPFTLDPCATPETAKCERFYQGIEGLMLPGSGRVFVNPPYGRDIGKWIQRCWGVVQEGDAEIVVALIPSRTDTRWWHEWVMKASEIRFIRGRLHFDGRGPAPFPSCVVIWLLAPSWGLLI</sequence>
<organism evidence="1">
    <name type="scientific">marine sediment metagenome</name>
    <dbReference type="NCBI Taxonomy" id="412755"/>
    <lineage>
        <taxon>unclassified sequences</taxon>
        <taxon>metagenomes</taxon>
        <taxon>ecological metagenomes</taxon>
    </lineage>
</organism>
<dbReference type="AlphaFoldDB" id="A0A0F9NDL2"/>